<evidence type="ECO:0000256" key="2">
    <source>
        <dbReference type="ARBA" id="ARBA00022723"/>
    </source>
</evidence>
<protein>
    <submittedName>
        <fullName evidence="6">Sterigmatocystin biosynthesis P450 monooxygenase</fullName>
    </submittedName>
</protein>
<dbReference type="Proteomes" id="UP001303647">
    <property type="component" value="Unassembled WGS sequence"/>
</dbReference>
<keyword evidence="6" id="KW-0560">Oxidoreductase</keyword>
<dbReference type="Pfam" id="PF00067">
    <property type="entry name" value="p450"/>
    <property type="match status" value="1"/>
</dbReference>
<dbReference type="GO" id="GO:0005506">
    <property type="term" value="F:iron ion binding"/>
    <property type="evidence" value="ECO:0007669"/>
    <property type="project" value="InterPro"/>
</dbReference>
<evidence type="ECO:0000313" key="7">
    <source>
        <dbReference type="Proteomes" id="UP001303647"/>
    </source>
</evidence>
<evidence type="ECO:0000256" key="3">
    <source>
        <dbReference type="ARBA" id="ARBA00023004"/>
    </source>
</evidence>
<name>A0AAN7D4L9_9PEZI</name>
<organism evidence="6 7">
    <name type="scientific">Corynascus novoguineensis</name>
    <dbReference type="NCBI Taxonomy" id="1126955"/>
    <lineage>
        <taxon>Eukaryota</taxon>
        <taxon>Fungi</taxon>
        <taxon>Dikarya</taxon>
        <taxon>Ascomycota</taxon>
        <taxon>Pezizomycotina</taxon>
        <taxon>Sordariomycetes</taxon>
        <taxon>Sordariomycetidae</taxon>
        <taxon>Sordariales</taxon>
        <taxon>Chaetomiaceae</taxon>
        <taxon>Corynascus</taxon>
    </lineage>
</organism>
<dbReference type="GO" id="GO:0004497">
    <property type="term" value="F:monooxygenase activity"/>
    <property type="evidence" value="ECO:0007669"/>
    <property type="project" value="UniProtKB-KW"/>
</dbReference>
<dbReference type="PANTHER" id="PTHR24305">
    <property type="entry name" value="CYTOCHROME P450"/>
    <property type="match status" value="1"/>
</dbReference>
<comment type="caution">
    <text evidence="6">The sequence shown here is derived from an EMBL/GenBank/DDBJ whole genome shotgun (WGS) entry which is preliminary data.</text>
</comment>
<feature type="chain" id="PRO_5043008801" evidence="5">
    <location>
        <begin position="25"/>
        <end position="485"/>
    </location>
</feature>
<dbReference type="EMBL" id="MU857601">
    <property type="protein sequence ID" value="KAK4252352.1"/>
    <property type="molecule type" value="Genomic_DNA"/>
</dbReference>
<dbReference type="SUPFAM" id="SSF48264">
    <property type="entry name" value="Cytochrome P450"/>
    <property type="match status" value="1"/>
</dbReference>
<accession>A0AAN7D4L9</accession>
<evidence type="ECO:0000256" key="1">
    <source>
        <dbReference type="ARBA" id="ARBA00022617"/>
    </source>
</evidence>
<keyword evidence="5" id="KW-0732">Signal</keyword>
<reference evidence="6" key="1">
    <citation type="journal article" date="2023" name="Mol. Phylogenet. Evol.">
        <title>Genome-scale phylogeny and comparative genomics of the fungal order Sordariales.</title>
        <authorList>
            <person name="Hensen N."/>
            <person name="Bonometti L."/>
            <person name="Westerberg I."/>
            <person name="Brannstrom I.O."/>
            <person name="Guillou S."/>
            <person name="Cros-Aarteil S."/>
            <person name="Calhoun S."/>
            <person name="Haridas S."/>
            <person name="Kuo A."/>
            <person name="Mondo S."/>
            <person name="Pangilinan J."/>
            <person name="Riley R."/>
            <person name="LaButti K."/>
            <person name="Andreopoulos B."/>
            <person name="Lipzen A."/>
            <person name="Chen C."/>
            <person name="Yan M."/>
            <person name="Daum C."/>
            <person name="Ng V."/>
            <person name="Clum A."/>
            <person name="Steindorff A."/>
            <person name="Ohm R.A."/>
            <person name="Martin F."/>
            <person name="Silar P."/>
            <person name="Natvig D.O."/>
            <person name="Lalanne C."/>
            <person name="Gautier V."/>
            <person name="Ament-Velasquez S.L."/>
            <person name="Kruys A."/>
            <person name="Hutchinson M.I."/>
            <person name="Powell A.J."/>
            <person name="Barry K."/>
            <person name="Miller A.N."/>
            <person name="Grigoriev I.V."/>
            <person name="Debuchy R."/>
            <person name="Gladieux P."/>
            <person name="Hiltunen Thoren M."/>
            <person name="Johannesson H."/>
        </authorList>
    </citation>
    <scope>NUCLEOTIDE SEQUENCE</scope>
    <source>
        <strain evidence="6">CBS 359.72</strain>
    </source>
</reference>
<dbReference type="PRINTS" id="PR00463">
    <property type="entry name" value="EP450I"/>
</dbReference>
<evidence type="ECO:0000313" key="6">
    <source>
        <dbReference type="EMBL" id="KAK4252352.1"/>
    </source>
</evidence>
<keyword evidence="3 4" id="KW-0408">Iron</keyword>
<gene>
    <name evidence="6" type="ORF">C7999DRAFT_36862</name>
</gene>
<keyword evidence="1 4" id="KW-0349">Heme</keyword>
<dbReference type="InterPro" id="IPR036396">
    <property type="entry name" value="Cyt_P450_sf"/>
</dbReference>
<evidence type="ECO:0000256" key="5">
    <source>
        <dbReference type="SAM" id="SignalP"/>
    </source>
</evidence>
<dbReference type="PRINTS" id="PR00385">
    <property type="entry name" value="P450"/>
</dbReference>
<comment type="cofactor">
    <cofactor evidence="4">
        <name>heme</name>
        <dbReference type="ChEBI" id="CHEBI:30413"/>
    </cofactor>
</comment>
<dbReference type="InterPro" id="IPR002401">
    <property type="entry name" value="Cyt_P450_E_grp-I"/>
</dbReference>
<proteinExistence type="predicted"/>
<feature type="binding site" description="axial binding residue" evidence="4">
    <location>
        <position position="422"/>
    </location>
    <ligand>
        <name>heme</name>
        <dbReference type="ChEBI" id="CHEBI:30413"/>
    </ligand>
    <ligandPart>
        <name>Fe</name>
        <dbReference type="ChEBI" id="CHEBI:18248"/>
    </ligandPart>
</feature>
<dbReference type="InterPro" id="IPR001128">
    <property type="entry name" value="Cyt_P450"/>
</dbReference>
<sequence>MLSPILLYAVLVLLAVHTFRQALASPLNKVPGPWYAKFTTLVLKWHEFRTNRTRYVHAMHRKYGPVVRIAPNEVVFASAAAVKEIYCSGGSGYDKTEFYDMFKVYGRRTMFTTSNKDDHAKRKRILADRYANTNILRSQSIGGIAERASNFVKRCFQSSGGSFNIYPCALGLHAYAFDCVTHHLFHPNGTDSLLSSKDEEIMREVTFDDSLQNRLFQHYWPAAHKLLGRILYFFAKPRETPLADAFVLDTCAQTDTASFTLLNRLQGPSYGLDDLNIAAECLDHMAAGIDTTGDALCFLMWELSQPSSMGYQKRLQQELVSNPVTGFDKLSYLDAVVMEGLRCFPPIPMSLPRYVPTGGRTVDGFFLPEGTTVSCQAYSVHRVDESVFPDPDAFRPERWLQPEGDAERKRLFFAFANGGRGCVGKHLALAEMKMLLQAVYSRFTTLPDASMTVDDMDMSDQLISSRPAGQRCFLRFVPLDAADGM</sequence>
<dbReference type="AlphaFoldDB" id="A0AAN7D4L9"/>
<dbReference type="Gene3D" id="1.10.630.10">
    <property type="entry name" value="Cytochrome P450"/>
    <property type="match status" value="1"/>
</dbReference>
<dbReference type="GO" id="GO:0016705">
    <property type="term" value="F:oxidoreductase activity, acting on paired donors, with incorporation or reduction of molecular oxygen"/>
    <property type="evidence" value="ECO:0007669"/>
    <property type="project" value="InterPro"/>
</dbReference>
<keyword evidence="6" id="KW-0503">Monooxygenase</keyword>
<dbReference type="InterPro" id="IPR050121">
    <property type="entry name" value="Cytochrome_P450_monoxygenase"/>
</dbReference>
<dbReference type="PANTHER" id="PTHR24305:SF164">
    <property type="entry name" value="P450, PUTATIVE (EUROFUNG)-RELATED"/>
    <property type="match status" value="1"/>
</dbReference>
<dbReference type="CDD" id="cd11059">
    <property type="entry name" value="CYP_fungal"/>
    <property type="match status" value="1"/>
</dbReference>
<reference evidence="6" key="2">
    <citation type="submission" date="2023-05" db="EMBL/GenBank/DDBJ databases">
        <authorList>
            <consortium name="Lawrence Berkeley National Laboratory"/>
            <person name="Steindorff A."/>
            <person name="Hensen N."/>
            <person name="Bonometti L."/>
            <person name="Westerberg I."/>
            <person name="Brannstrom I.O."/>
            <person name="Guillou S."/>
            <person name="Cros-Aarteil S."/>
            <person name="Calhoun S."/>
            <person name="Haridas S."/>
            <person name="Kuo A."/>
            <person name="Mondo S."/>
            <person name="Pangilinan J."/>
            <person name="Riley R."/>
            <person name="Labutti K."/>
            <person name="Andreopoulos B."/>
            <person name="Lipzen A."/>
            <person name="Chen C."/>
            <person name="Yanf M."/>
            <person name="Daum C."/>
            <person name="Ng V."/>
            <person name="Clum A."/>
            <person name="Ohm R."/>
            <person name="Martin F."/>
            <person name="Silar P."/>
            <person name="Natvig D."/>
            <person name="Lalanne C."/>
            <person name="Gautier V."/>
            <person name="Ament-Velasquez S.L."/>
            <person name="Kruys A."/>
            <person name="Hutchinson M.I."/>
            <person name="Powell A.J."/>
            <person name="Barry K."/>
            <person name="Miller A.N."/>
            <person name="Grigoriev I.V."/>
            <person name="Debuchy R."/>
            <person name="Gladieux P."/>
            <person name="Thoren M.H."/>
            <person name="Johannesson H."/>
        </authorList>
    </citation>
    <scope>NUCLEOTIDE SEQUENCE</scope>
    <source>
        <strain evidence="6">CBS 359.72</strain>
    </source>
</reference>
<keyword evidence="7" id="KW-1185">Reference proteome</keyword>
<dbReference type="GO" id="GO:0020037">
    <property type="term" value="F:heme binding"/>
    <property type="evidence" value="ECO:0007669"/>
    <property type="project" value="InterPro"/>
</dbReference>
<keyword evidence="2 4" id="KW-0479">Metal-binding</keyword>
<feature type="signal peptide" evidence="5">
    <location>
        <begin position="1"/>
        <end position="24"/>
    </location>
</feature>
<evidence type="ECO:0000256" key="4">
    <source>
        <dbReference type="PIRSR" id="PIRSR602401-1"/>
    </source>
</evidence>